<organism evidence="2 3">
    <name type="scientific">Fuerstiella marisgermanici</name>
    <dbReference type="NCBI Taxonomy" id="1891926"/>
    <lineage>
        <taxon>Bacteria</taxon>
        <taxon>Pseudomonadati</taxon>
        <taxon>Planctomycetota</taxon>
        <taxon>Planctomycetia</taxon>
        <taxon>Planctomycetales</taxon>
        <taxon>Planctomycetaceae</taxon>
        <taxon>Fuerstiella</taxon>
    </lineage>
</organism>
<dbReference type="Proteomes" id="UP000187735">
    <property type="component" value="Chromosome"/>
</dbReference>
<dbReference type="EMBL" id="CP017641">
    <property type="protein sequence ID" value="APZ92471.1"/>
    <property type="molecule type" value="Genomic_DNA"/>
</dbReference>
<name>A0A1P8WEJ1_9PLAN</name>
<sequence length="158" mass="17988">MNDQPPPWSSKAWIAWTTRLLNSYRKFVGKDLIPRTSADQDSQTLYHAPFVVVAHGTEDDPLLNYGNQAALDLWQMSLDELIGTPSRKTAEPVHRDERAELLRRTREHGYIDDYTGIRIASTGQRFRIHQATVWNVVDGNDAYVGQAAAFADWTMLTE</sequence>
<evidence type="ECO:0000313" key="2">
    <source>
        <dbReference type="EMBL" id="APZ92471.1"/>
    </source>
</evidence>
<dbReference type="AlphaFoldDB" id="A0A1P8WEJ1"/>
<dbReference type="STRING" id="1891926.Fuma_02082"/>
<keyword evidence="3" id="KW-1185">Reference proteome</keyword>
<proteinExistence type="predicted"/>
<feature type="domain" description="MEKHLA" evidence="1">
    <location>
        <begin position="15"/>
        <end position="154"/>
    </location>
</feature>
<dbReference type="RefSeq" id="WP_077024088.1">
    <property type="nucleotide sequence ID" value="NZ_CP017641.1"/>
</dbReference>
<reference evidence="2 3" key="1">
    <citation type="journal article" date="2016" name="Front. Microbiol.">
        <title>Fuerstia marisgermanicae gen. nov., sp. nov., an Unusual Member of the Phylum Planctomycetes from the German Wadden Sea.</title>
        <authorList>
            <person name="Kohn T."/>
            <person name="Heuer A."/>
            <person name="Jogler M."/>
            <person name="Vollmers J."/>
            <person name="Boedeker C."/>
            <person name="Bunk B."/>
            <person name="Rast P."/>
            <person name="Borchert D."/>
            <person name="Glockner I."/>
            <person name="Freese H.M."/>
            <person name="Klenk H.P."/>
            <person name="Overmann J."/>
            <person name="Kaster A.K."/>
            <person name="Rohde M."/>
            <person name="Wiegand S."/>
            <person name="Jogler C."/>
        </authorList>
    </citation>
    <scope>NUCLEOTIDE SEQUENCE [LARGE SCALE GENOMIC DNA]</scope>
    <source>
        <strain evidence="2 3">NH11</strain>
    </source>
</reference>
<dbReference type="Pfam" id="PF08670">
    <property type="entry name" value="MEKHLA"/>
    <property type="match status" value="1"/>
</dbReference>
<evidence type="ECO:0000313" key="3">
    <source>
        <dbReference type="Proteomes" id="UP000187735"/>
    </source>
</evidence>
<accession>A0A1P8WEJ1</accession>
<evidence type="ECO:0000259" key="1">
    <source>
        <dbReference type="Pfam" id="PF08670"/>
    </source>
</evidence>
<dbReference type="InterPro" id="IPR035965">
    <property type="entry name" value="PAS-like_dom_sf"/>
</dbReference>
<dbReference type="OrthoDB" id="9794448at2"/>
<dbReference type="InterPro" id="IPR013978">
    <property type="entry name" value="MEKHLA"/>
</dbReference>
<dbReference type="SUPFAM" id="SSF55785">
    <property type="entry name" value="PYP-like sensor domain (PAS domain)"/>
    <property type="match status" value="1"/>
</dbReference>
<gene>
    <name evidence="2" type="ORF">Fuma_02082</name>
</gene>
<protein>
    <submittedName>
        <fullName evidence="2">MEKHLA domain protein</fullName>
    </submittedName>
</protein>
<dbReference type="Gene3D" id="3.30.450.20">
    <property type="entry name" value="PAS domain"/>
    <property type="match status" value="1"/>
</dbReference>
<dbReference type="KEGG" id="fmr:Fuma_02082"/>